<organism evidence="2 3">
    <name type="scientific">Lineolata rhizophorae</name>
    <dbReference type="NCBI Taxonomy" id="578093"/>
    <lineage>
        <taxon>Eukaryota</taxon>
        <taxon>Fungi</taxon>
        <taxon>Dikarya</taxon>
        <taxon>Ascomycota</taxon>
        <taxon>Pezizomycotina</taxon>
        <taxon>Dothideomycetes</taxon>
        <taxon>Dothideomycetes incertae sedis</taxon>
        <taxon>Lineolatales</taxon>
        <taxon>Lineolataceae</taxon>
        <taxon>Lineolata</taxon>
    </lineage>
</organism>
<evidence type="ECO:0000256" key="1">
    <source>
        <dbReference type="SAM" id="Phobius"/>
    </source>
</evidence>
<evidence type="ECO:0000313" key="2">
    <source>
        <dbReference type="EMBL" id="KAF2455166.1"/>
    </source>
</evidence>
<keyword evidence="1" id="KW-1133">Transmembrane helix</keyword>
<accession>A0A6A6NTV2</accession>
<feature type="transmembrane region" description="Helical" evidence="1">
    <location>
        <begin position="75"/>
        <end position="93"/>
    </location>
</feature>
<dbReference type="EMBL" id="MU001688">
    <property type="protein sequence ID" value="KAF2455166.1"/>
    <property type="molecule type" value="Genomic_DNA"/>
</dbReference>
<keyword evidence="3" id="KW-1185">Reference proteome</keyword>
<feature type="transmembrane region" description="Helical" evidence="1">
    <location>
        <begin position="42"/>
        <end position="63"/>
    </location>
</feature>
<proteinExistence type="predicted"/>
<dbReference type="AlphaFoldDB" id="A0A6A6NTV2"/>
<dbReference type="Proteomes" id="UP000799766">
    <property type="component" value="Unassembled WGS sequence"/>
</dbReference>
<name>A0A6A6NTV2_9PEZI</name>
<protein>
    <submittedName>
        <fullName evidence="2">Uncharacterized protein</fullName>
    </submittedName>
</protein>
<sequence length="128" mass="14390">MGMGALYDGTAGTAWHGNGMEGKKGMGQGPAKRARINTPKHVFSILLSFSMYSPFPFLSLSLFLTPPFSKLEFSIHFQIFVSYFPLPIIYPYISPSGWARMRRSIVHRLGHFPVWFESSSHVARCTTT</sequence>
<evidence type="ECO:0000313" key="3">
    <source>
        <dbReference type="Proteomes" id="UP000799766"/>
    </source>
</evidence>
<keyword evidence="1" id="KW-0812">Transmembrane</keyword>
<gene>
    <name evidence="2" type="ORF">BDY21DRAFT_351443</name>
</gene>
<keyword evidence="1" id="KW-0472">Membrane</keyword>
<reference evidence="2" key="1">
    <citation type="journal article" date="2020" name="Stud. Mycol.">
        <title>101 Dothideomycetes genomes: a test case for predicting lifestyles and emergence of pathogens.</title>
        <authorList>
            <person name="Haridas S."/>
            <person name="Albert R."/>
            <person name="Binder M."/>
            <person name="Bloem J."/>
            <person name="Labutti K."/>
            <person name="Salamov A."/>
            <person name="Andreopoulos B."/>
            <person name="Baker S."/>
            <person name="Barry K."/>
            <person name="Bills G."/>
            <person name="Bluhm B."/>
            <person name="Cannon C."/>
            <person name="Castanera R."/>
            <person name="Culley D."/>
            <person name="Daum C."/>
            <person name="Ezra D."/>
            <person name="Gonzalez J."/>
            <person name="Henrissat B."/>
            <person name="Kuo A."/>
            <person name="Liang C."/>
            <person name="Lipzen A."/>
            <person name="Lutzoni F."/>
            <person name="Magnuson J."/>
            <person name="Mondo S."/>
            <person name="Nolan M."/>
            <person name="Ohm R."/>
            <person name="Pangilinan J."/>
            <person name="Park H.-J."/>
            <person name="Ramirez L."/>
            <person name="Alfaro M."/>
            <person name="Sun H."/>
            <person name="Tritt A."/>
            <person name="Yoshinaga Y."/>
            <person name="Zwiers L.-H."/>
            <person name="Turgeon B."/>
            <person name="Goodwin S."/>
            <person name="Spatafora J."/>
            <person name="Crous P."/>
            <person name="Grigoriev I."/>
        </authorList>
    </citation>
    <scope>NUCLEOTIDE SEQUENCE</scope>
    <source>
        <strain evidence="2">ATCC 16933</strain>
    </source>
</reference>